<reference evidence="1" key="1">
    <citation type="submission" date="2018-06" db="EMBL/GenBank/DDBJ databases">
        <authorList>
            <person name="Zhirakovskaya E."/>
        </authorList>
    </citation>
    <scope>NUCLEOTIDE SEQUENCE</scope>
</reference>
<evidence type="ECO:0008006" key="2">
    <source>
        <dbReference type="Google" id="ProtNLM"/>
    </source>
</evidence>
<dbReference type="SUPFAM" id="SSF48452">
    <property type="entry name" value="TPR-like"/>
    <property type="match status" value="1"/>
</dbReference>
<dbReference type="EMBL" id="UOEA01000006">
    <property type="protein sequence ID" value="VAV82252.1"/>
    <property type="molecule type" value="Genomic_DNA"/>
</dbReference>
<protein>
    <recommendedName>
        <fullName evidence="2">TPR domain protein, component of TonB system</fullName>
    </recommendedName>
</protein>
<dbReference type="AlphaFoldDB" id="A0A3B0QPK1"/>
<name>A0A3B0QPK1_9ZZZZ</name>
<proteinExistence type="predicted"/>
<organism evidence="1">
    <name type="scientific">hydrothermal vent metagenome</name>
    <dbReference type="NCBI Taxonomy" id="652676"/>
    <lineage>
        <taxon>unclassified sequences</taxon>
        <taxon>metagenomes</taxon>
        <taxon>ecological metagenomes</taxon>
    </lineage>
</organism>
<accession>A0A3B0QPK1</accession>
<sequence length="228" mass="26504">MKMKVFLVAIAFVLALITVGPTLAGAATDKEISEAKELLRQVEKSSFDVELEETRGMLDKIERMQYGEDKTWKSLIMKAFKRSWRLYKKRPSVPETSFLVARSFFYNGRPDKAKRALRKTFYYNSKYVGAHILIADIKLAGSKNDIDDDDDGIDFLQIEQSRKTYEKVLLLKDVDDEDRSKVFMKIGDIYADMGIDKKKSQDYWQRSYDAAPESFWGKRSKKRMTEID</sequence>
<gene>
    <name evidence="1" type="ORF">MNBD_DELTA01-1270</name>
</gene>
<evidence type="ECO:0000313" key="1">
    <source>
        <dbReference type="EMBL" id="VAV82252.1"/>
    </source>
</evidence>
<dbReference type="Gene3D" id="1.25.40.10">
    <property type="entry name" value="Tetratricopeptide repeat domain"/>
    <property type="match status" value="1"/>
</dbReference>
<dbReference type="InterPro" id="IPR011990">
    <property type="entry name" value="TPR-like_helical_dom_sf"/>
</dbReference>